<dbReference type="SUPFAM" id="SSF51445">
    <property type="entry name" value="(Trans)glycosidases"/>
    <property type="match status" value="1"/>
</dbReference>
<comment type="catalytic activity">
    <reaction evidence="4">
        <text>Hydrolysis of terminal, non-reducing alpha-D-galactose residues in alpha-D-galactosides, including galactose oligosaccharides, galactomannans and galactolipids.</text>
        <dbReference type="EC" id="3.2.1.22"/>
    </reaction>
</comment>
<accession>A1A3M3</accession>
<dbReference type="Proteomes" id="UP000008702">
    <property type="component" value="Chromosome"/>
</dbReference>
<dbReference type="Pfam" id="PF16499">
    <property type="entry name" value="Melibiase_2"/>
    <property type="match status" value="1"/>
</dbReference>
<dbReference type="EC" id="3.2.1.22" evidence="4"/>
<dbReference type="GO" id="GO:0005975">
    <property type="term" value="P:carbohydrate metabolic process"/>
    <property type="evidence" value="ECO:0007669"/>
    <property type="project" value="InterPro"/>
</dbReference>
<dbReference type="InterPro" id="IPR013785">
    <property type="entry name" value="Aldolase_TIM"/>
</dbReference>
<dbReference type="Gene3D" id="3.20.20.70">
    <property type="entry name" value="Aldolase class I"/>
    <property type="match status" value="1"/>
</dbReference>
<dbReference type="EMBL" id="AP009256">
    <property type="protein sequence ID" value="BAF40306.1"/>
    <property type="molecule type" value="Genomic_DNA"/>
</dbReference>
<dbReference type="InterPro" id="IPR017853">
    <property type="entry name" value="GH"/>
</dbReference>
<dbReference type="PANTHER" id="PTHR11452">
    <property type="entry name" value="ALPHA-GALACTOSIDASE/ALPHA-N-ACETYLGALACTOSAMINIDASE"/>
    <property type="match status" value="1"/>
</dbReference>
<dbReference type="PANTHER" id="PTHR11452:SF42">
    <property type="entry name" value="ALPHA-GALACTOSIDASE"/>
    <property type="match status" value="1"/>
</dbReference>
<keyword evidence="3 4" id="KW-0326">Glycosidase</keyword>
<dbReference type="CDD" id="cd14792">
    <property type="entry name" value="GH27"/>
    <property type="match status" value="1"/>
</dbReference>
<dbReference type="CAZy" id="GH27">
    <property type="family name" value="Glycoside Hydrolase Family 27"/>
</dbReference>
<dbReference type="STRING" id="367928.BAD_1525"/>
<dbReference type="GO" id="GO:0004557">
    <property type="term" value="F:alpha-galactosidase activity"/>
    <property type="evidence" value="ECO:0007669"/>
    <property type="project" value="UniProtKB-EC"/>
</dbReference>
<evidence type="ECO:0000313" key="5">
    <source>
        <dbReference type="EMBL" id="BAF40306.1"/>
    </source>
</evidence>
<reference evidence="5 6" key="1">
    <citation type="submission" date="2006-12" db="EMBL/GenBank/DDBJ databases">
        <title>Bifidobacterium adolescentis complete genome sequence.</title>
        <authorList>
            <person name="Suzuki T."/>
            <person name="Tsuda Y."/>
            <person name="Kanou N."/>
            <person name="Inoue T."/>
            <person name="Kumazaki K."/>
            <person name="Nagano S."/>
            <person name="Hirai S."/>
            <person name="Tanaka K."/>
            <person name="Watanabe K."/>
        </authorList>
    </citation>
    <scope>NUCLEOTIDE SEQUENCE [LARGE SCALE GENOMIC DNA]</scope>
    <source>
        <strain evidence="6">ATCC 15703 / DSM 20083 / NCTC 11814 / E194a</strain>
    </source>
</reference>
<dbReference type="KEGG" id="bad:BAD_1525"/>
<dbReference type="PRINTS" id="PR00740">
    <property type="entry name" value="GLHYDRLASE27"/>
</dbReference>
<dbReference type="SMR" id="A1A3M3"/>
<dbReference type="InterPro" id="IPR002241">
    <property type="entry name" value="Glyco_hydro_27"/>
</dbReference>
<dbReference type="HOGENOM" id="CLU_013093_5_0_11"/>
<evidence type="ECO:0000256" key="1">
    <source>
        <dbReference type="ARBA" id="ARBA00009743"/>
    </source>
</evidence>
<protein>
    <recommendedName>
        <fullName evidence="4">Alpha-galactosidase</fullName>
        <ecNumber evidence="4">3.2.1.22</ecNumber>
    </recommendedName>
    <alternativeName>
        <fullName evidence="4">Melibiase</fullName>
    </alternativeName>
</protein>
<evidence type="ECO:0000313" key="6">
    <source>
        <dbReference type="Proteomes" id="UP000008702"/>
    </source>
</evidence>
<keyword evidence="6" id="KW-1185">Reference proteome</keyword>
<sequence length="490" mass="54385">MTIPTTVSVAPADEYPADGHTVPEAMPVKAWRPPMGWNSWDSYGTTITEQEVLDNARFMAEHLKDAGWDTLVIDAGWFDPNAHAHGYSDGTPLCIDAYGRQIPDEQRFPSAADGKGFGPLADAVHRLGLKLGVHVMRGIPRQAVHENLPVKGTALHAQDVADTEHTCAWNHDNYGLKRGDAGAQAWYDAQVDLLASWGLDFLKVDDMQTPFFPEEIEAYHHAIERAEAAYGRPITLSLSPGGWVASTHVDFLRGVSQMWRISDDLWDRWEDIYQQFPRLARWAPMQRTGHWADADMLPLGHIGLRAERGDDRQSKLTRDEQKTLLTLWSMGRSPLMVGGDLPTSNADTIALLANPALREVTAGSSGNREIVRERLFAEWNVEESFIGELIAWTADAADWADGTTSAHACGHYGAIFWTGSEPYELKGNIQLQSFVGIDQRNADWTLTDLWADAPQSPDGIRSDVRIEGEGEDRVIRGTIPAHGCLWFALD</sequence>
<gene>
    <name evidence="5" type="ordered locus">BAD_1525</name>
</gene>
<evidence type="ECO:0000256" key="4">
    <source>
        <dbReference type="RuleBase" id="RU361168"/>
    </source>
</evidence>
<evidence type="ECO:0000256" key="2">
    <source>
        <dbReference type="ARBA" id="ARBA00022801"/>
    </source>
</evidence>
<keyword evidence="4" id="KW-1015">Disulfide bond</keyword>
<comment type="similarity">
    <text evidence="1 4">Belongs to the glycosyl hydrolase 27 family.</text>
</comment>
<proteinExistence type="inferred from homology"/>
<name>A1A3M3_BIFAA</name>
<keyword evidence="2 4" id="KW-0378">Hydrolase</keyword>
<dbReference type="AlphaFoldDB" id="A1A3M3"/>
<organism evidence="5 6">
    <name type="scientific">Bifidobacterium adolescentis (strain ATCC 15703 / DSM 20083 / NCTC 11814 / E194a)</name>
    <dbReference type="NCBI Taxonomy" id="367928"/>
    <lineage>
        <taxon>Bacteria</taxon>
        <taxon>Bacillati</taxon>
        <taxon>Actinomycetota</taxon>
        <taxon>Actinomycetes</taxon>
        <taxon>Bifidobacteriales</taxon>
        <taxon>Bifidobacteriaceae</taxon>
        <taxon>Bifidobacterium</taxon>
    </lineage>
</organism>
<evidence type="ECO:0000256" key="3">
    <source>
        <dbReference type="ARBA" id="ARBA00023295"/>
    </source>
</evidence>